<evidence type="ECO:0000313" key="2">
    <source>
        <dbReference type="Proteomes" id="UP000236291"/>
    </source>
</evidence>
<dbReference type="PANTHER" id="PTHR47723:SF23">
    <property type="entry name" value="REVERSE TRANSCRIPTASE-LIKE PROTEIN"/>
    <property type="match status" value="1"/>
</dbReference>
<accession>A0A2K3NKV9</accession>
<organism evidence="1 2">
    <name type="scientific">Trifolium pratense</name>
    <name type="common">Red clover</name>
    <dbReference type="NCBI Taxonomy" id="57577"/>
    <lineage>
        <taxon>Eukaryota</taxon>
        <taxon>Viridiplantae</taxon>
        <taxon>Streptophyta</taxon>
        <taxon>Embryophyta</taxon>
        <taxon>Tracheophyta</taxon>
        <taxon>Spermatophyta</taxon>
        <taxon>Magnoliopsida</taxon>
        <taxon>eudicotyledons</taxon>
        <taxon>Gunneridae</taxon>
        <taxon>Pentapetalae</taxon>
        <taxon>rosids</taxon>
        <taxon>fabids</taxon>
        <taxon>Fabales</taxon>
        <taxon>Fabaceae</taxon>
        <taxon>Papilionoideae</taxon>
        <taxon>50 kb inversion clade</taxon>
        <taxon>NPAAA clade</taxon>
        <taxon>Hologalegina</taxon>
        <taxon>IRL clade</taxon>
        <taxon>Trifolieae</taxon>
        <taxon>Trifolium</taxon>
    </lineage>
</organism>
<name>A0A2K3NKV9_TRIPR</name>
<dbReference type="Proteomes" id="UP000236291">
    <property type="component" value="Unassembled WGS sequence"/>
</dbReference>
<evidence type="ECO:0000313" key="1">
    <source>
        <dbReference type="EMBL" id="PNY03671.1"/>
    </source>
</evidence>
<reference evidence="1 2" key="2">
    <citation type="journal article" date="2017" name="Front. Plant Sci.">
        <title>Gene Classification and Mining of Molecular Markers Useful in Red Clover (Trifolium pratense) Breeding.</title>
        <authorList>
            <person name="Istvanek J."/>
            <person name="Dluhosova J."/>
            <person name="Dluhos P."/>
            <person name="Patkova L."/>
            <person name="Nedelnik J."/>
            <person name="Repkova J."/>
        </authorList>
    </citation>
    <scope>NUCLEOTIDE SEQUENCE [LARGE SCALE GENOMIC DNA]</scope>
    <source>
        <strain evidence="2">cv. Tatra</strain>
        <tissue evidence="1">Young leaves</tissue>
    </source>
</reference>
<dbReference type="CDD" id="cd06222">
    <property type="entry name" value="RNase_H_like"/>
    <property type="match status" value="1"/>
</dbReference>
<reference evidence="1 2" key="1">
    <citation type="journal article" date="2014" name="Am. J. Bot.">
        <title>Genome assembly and annotation for red clover (Trifolium pratense; Fabaceae).</title>
        <authorList>
            <person name="Istvanek J."/>
            <person name="Jaros M."/>
            <person name="Krenek A."/>
            <person name="Repkova J."/>
        </authorList>
    </citation>
    <scope>NUCLEOTIDE SEQUENCE [LARGE SCALE GENOMIC DNA]</scope>
    <source>
        <strain evidence="2">cv. Tatra</strain>
        <tissue evidence="1">Young leaves</tissue>
    </source>
</reference>
<comment type="caution">
    <text evidence="1">The sequence shown here is derived from an EMBL/GenBank/DDBJ whole genome shotgun (WGS) entry which is preliminary data.</text>
</comment>
<proteinExistence type="predicted"/>
<sequence>MKVLLSIKLSATLMTELPSAAEQQLLHSLSVTIRPVTRAITEVLVLWKTPIIGWLKANTDGSVTSVSAVSGGLFRDYMANFRGGFAQKITGLSVLHAELMALILAMESGIIYGWRVTH</sequence>
<gene>
    <name evidence="1" type="ORF">L195_g000078</name>
</gene>
<dbReference type="EMBL" id="ASHM01000022">
    <property type="protein sequence ID" value="PNY03671.1"/>
    <property type="molecule type" value="Genomic_DNA"/>
</dbReference>
<dbReference type="STRING" id="57577.A0A2K3NKV9"/>
<dbReference type="InterPro" id="IPR053151">
    <property type="entry name" value="RNase_H-like"/>
</dbReference>
<dbReference type="AlphaFoldDB" id="A0A2K3NKV9"/>
<dbReference type="PANTHER" id="PTHR47723">
    <property type="entry name" value="OS05G0353850 PROTEIN"/>
    <property type="match status" value="1"/>
</dbReference>
<protein>
    <submittedName>
        <fullName evidence="1">Uncharacterized protein</fullName>
    </submittedName>
</protein>
<dbReference type="InterPro" id="IPR044730">
    <property type="entry name" value="RNase_H-like_dom_plant"/>
</dbReference>